<keyword evidence="4" id="KW-0762">Sugar transport</keyword>
<dbReference type="PANTHER" id="PTHR33799">
    <property type="entry name" value="PTS PERMEASE-RELATED-RELATED"/>
    <property type="match status" value="1"/>
</dbReference>
<dbReference type="GO" id="GO:0005737">
    <property type="term" value="C:cytoplasm"/>
    <property type="evidence" value="ECO:0007669"/>
    <property type="project" value="UniProtKB-SubCell"/>
</dbReference>
<keyword evidence="6" id="KW-0598">Phosphotransferase system</keyword>
<accession>A0A2Z6G894</accession>
<name>A0A2Z6G894_9PROT</name>
<dbReference type="EMBL" id="AP018738">
    <property type="protein sequence ID" value="BBE49603.1"/>
    <property type="molecule type" value="Genomic_DNA"/>
</dbReference>
<protein>
    <submittedName>
        <fullName evidence="9">PTS system fructose subfamily IIA component</fullName>
    </submittedName>
</protein>
<sequence>MVGILLVTHNGLGNSLLDCVRHVLRTLPPHLRSLSVQEDDDPSQKEAEGRALIAELDQGDGVLILTDMFGATPSNIGRRLCLSDRVMGVAGVNLPMLLRISCCCDKPLGEMAQRALEGGRECIVYMDSENHHVATGCLDH</sequence>
<keyword evidence="7" id="KW-0418">Kinase</keyword>
<evidence type="ECO:0000256" key="4">
    <source>
        <dbReference type="ARBA" id="ARBA00022597"/>
    </source>
</evidence>
<keyword evidence="10" id="KW-1185">Reference proteome</keyword>
<keyword evidence="5" id="KW-0808">Transferase</keyword>
<dbReference type="AlphaFoldDB" id="A0A2Z6G894"/>
<organism evidence="9 10">
    <name type="scientific">Ferriphaselus amnicola</name>
    <dbReference type="NCBI Taxonomy" id="1188319"/>
    <lineage>
        <taxon>Bacteria</taxon>
        <taxon>Pseudomonadati</taxon>
        <taxon>Pseudomonadota</taxon>
        <taxon>Betaproteobacteria</taxon>
        <taxon>Nitrosomonadales</taxon>
        <taxon>Gallionellaceae</taxon>
        <taxon>Ferriphaselus</taxon>
    </lineage>
</organism>
<evidence type="ECO:0000256" key="6">
    <source>
        <dbReference type="ARBA" id="ARBA00022683"/>
    </source>
</evidence>
<dbReference type="Gene3D" id="3.40.50.510">
    <property type="entry name" value="Phosphotransferase system, mannose-type IIA component"/>
    <property type="match status" value="1"/>
</dbReference>
<dbReference type="RefSeq" id="WP_062627252.1">
    <property type="nucleotide sequence ID" value="NZ_AP018738.1"/>
</dbReference>
<dbReference type="SUPFAM" id="SSF53062">
    <property type="entry name" value="PTS system fructose IIA component-like"/>
    <property type="match status" value="1"/>
</dbReference>
<dbReference type="OrthoDB" id="8795346at2"/>
<evidence type="ECO:0000259" key="8">
    <source>
        <dbReference type="PROSITE" id="PS51096"/>
    </source>
</evidence>
<dbReference type="CDD" id="cd00006">
    <property type="entry name" value="PTS_IIA_man"/>
    <property type="match status" value="1"/>
</dbReference>
<dbReference type="InterPro" id="IPR051471">
    <property type="entry name" value="Bacterial_PTS_sugar_comp"/>
</dbReference>
<evidence type="ECO:0000256" key="7">
    <source>
        <dbReference type="ARBA" id="ARBA00022777"/>
    </source>
</evidence>
<evidence type="ECO:0000256" key="1">
    <source>
        <dbReference type="ARBA" id="ARBA00004496"/>
    </source>
</evidence>
<evidence type="ECO:0000256" key="2">
    <source>
        <dbReference type="ARBA" id="ARBA00022448"/>
    </source>
</evidence>
<dbReference type="InterPro" id="IPR033887">
    <property type="entry name" value="PTS_IIA_man"/>
</dbReference>
<comment type="subcellular location">
    <subcellularLocation>
        <location evidence="1">Cytoplasm</location>
    </subcellularLocation>
</comment>
<dbReference type="Pfam" id="PF03610">
    <property type="entry name" value="EIIA-man"/>
    <property type="match status" value="1"/>
</dbReference>
<proteinExistence type="predicted"/>
<evidence type="ECO:0000256" key="3">
    <source>
        <dbReference type="ARBA" id="ARBA00022490"/>
    </source>
</evidence>
<dbReference type="Proteomes" id="UP000033070">
    <property type="component" value="Chromosome"/>
</dbReference>
<dbReference type="InterPro" id="IPR036662">
    <property type="entry name" value="PTS_EIIA_man-typ_sf"/>
</dbReference>
<dbReference type="KEGG" id="fam:OYT1_ch0027"/>
<dbReference type="InterPro" id="IPR004701">
    <property type="entry name" value="PTS_EIIA_man-typ"/>
</dbReference>
<evidence type="ECO:0000256" key="5">
    <source>
        <dbReference type="ARBA" id="ARBA00022679"/>
    </source>
</evidence>
<evidence type="ECO:0000313" key="10">
    <source>
        <dbReference type="Proteomes" id="UP000033070"/>
    </source>
</evidence>
<evidence type="ECO:0000313" key="9">
    <source>
        <dbReference type="EMBL" id="BBE49603.1"/>
    </source>
</evidence>
<keyword evidence="2" id="KW-0813">Transport</keyword>
<dbReference type="GO" id="GO:0016301">
    <property type="term" value="F:kinase activity"/>
    <property type="evidence" value="ECO:0007669"/>
    <property type="project" value="UniProtKB-KW"/>
</dbReference>
<dbReference type="PANTHER" id="PTHR33799:SF1">
    <property type="entry name" value="PTS SYSTEM MANNOSE-SPECIFIC EIIAB COMPONENT-RELATED"/>
    <property type="match status" value="1"/>
</dbReference>
<reference evidence="9 10" key="1">
    <citation type="submission" date="2018-06" db="EMBL/GenBank/DDBJ databases">
        <title>OYT1 Genome Sequencing.</title>
        <authorList>
            <person name="Kato S."/>
            <person name="Itoh T."/>
            <person name="Ohkuma M."/>
        </authorList>
    </citation>
    <scope>NUCLEOTIDE SEQUENCE [LARGE SCALE GENOMIC DNA]</scope>
    <source>
        <strain evidence="9 10">OYT1</strain>
    </source>
</reference>
<dbReference type="GO" id="GO:0009401">
    <property type="term" value="P:phosphoenolpyruvate-dependent sugar phosphotransferase system"/>
    <property type="evidence" value="ECO:0007669"/>
    <property type="project" value="UniProtKB-KW"/>
</dbReference>
<dbReference type="PROSITE" id="PS51096">
    <property type="entry name" value="PTS_EIIA_TYPE_4"/>
    <property type="match status" value="1"/>
</dbReference>
<feature type="domain" description="PTS EIIA type-4" evidence="8">
    <location>
        <begin position="1"/>
        <end position="123"/>
    </location>
</feature>
<dbReference type="GO" id="GO:0016020">
    <property type="term" value="C:membrane"/>
    <property type="evidence" value="ECO:0007669"/>
    <property type="project" value="InterPro"/>
</dbReference>
<dbReference type="STRING" id="1188319.OYT1_02142"/>
<gene>
    <name evidence="9" type="ORF">OYT1_ch0027</name>
</gene>
<keyword evidence="3" id="KW-0963">Cytoplasm</keyword>